<protein>
    <recommendedName>
        <fullName evidence="3">Secreted protein</fullName>
    </recommendedName>
</protein>
<keyword evidence="2" id="KW-1185">Reference proteome</keyword>
<gene>
    <name evidence="1" type="ORF">AUO94_03960</name>
</gene>
<evidence type="ECO:0000313" key="1">
    <source>
        <dbReference type="EMBL" id="ALS77854.1"/>
    </source>
</evidence>
<dbReference type="Proteomes" id="UP000065533">
    <property type="component" value="Chromosome"/>
</dbReference>
<evidence type="ECO:0008006" key="3">
    <source>
        <dbReference type="Google" id="ProtNLM"/>
    </source>
</evidence>
<name>A0ABN4JSC8_9BACL</name>
<dbReference type="EMBL" id="CP013661">
    <property type="protein sequence ID" value="ALS77854.1"/>
    <property type="molecule type" value="Genomic_DNA"/>
</dbReference>
<evidence type="ECO:0000313" key="2">
    <source>
        <dbReference type="Proteomes" id="UP000065533"/>
    </source>
</evidence>
<accession>A0ABN4JSC8</accession>
<reference evidence="1" key="1">
    <citation type="submission" date="2016-01" db="EMBL/GenBank/DDBJ databases">
        <title>Complete genome of Planococcus kocurri type strain.</title>
        <authorList>
            <person name="See-Too W.S."/>
        </authorList>
    </citation>
    <scope>NUCLEOTIDE SEQUENCE [LARGE SCALE GENOMIC DNA]</scope>
    <source>
        <strain evidence="1">ATCC 43650</strain>
    </source>
</reference>
<sequence>MNVEFWWSSFCGVLVEFVLWGSGSRLRALGHGFRTKPRSTLVFVLRLALDAPWLGVVGILHEPTGVGLGVSVGFWCRLAAVVHAPTLFVFRFGISGGVFEAFY</sequence>
<organism evidence="1 2">
    <name type="scientific">Planococcus kocurii</name>
    <dbReference type="NCBI Taxonomy" id="1374"/>
    <lineage>
        <taxon>Bacteria</taxon>
        <taxon>Bacillati</taxon>
        <taxon>Bacillota</taxon>
        <taxon>Bacilli</taxon>
        <taxon>Bacillales</taxon>
        <taxon>Caryophanaceae</taxon>
        <taxon>Planococcus</taxon>
    </lineage>
</organism>
<proteinExistence type="predicted"/>